<dbReference type="Proteomes" id="UP000789702">
    <property type="component" value="Unassembled WGS sequence"/>
</dbReference>
<evidence type="ECO:0000313" key="1">
    <source>
        <dbReference type="EMBL" id="CAG8763615.1"/>
    </source>
</evidence>
<reference evidence="1" key="1">
    <citation type="submission" date="2021-06" db="EMBL/GenBank/DDBJ databases">
        <authorList>
            <person name="Kallberg Y."/>
            <person name="Tangrot J."/>
            <person name="Rosling A."/>
        </authorList>
    </citation>
    <scope>NUCLEOTIDE SEQUENCE</scope>
    <source>
        <strain evidence="1">IL203A</strain>
    </source>
</reference>
<dbReference type="EMBL" id="CAJVPU010052618">
    <property type="protein sequence ID" value="CAG8763615.1"/>
    <property type="molecule type" value="Genomic_DNA"/>
</dbReference>
<gene>
    <name evidence="1" type="ORF">DHETER_LOCUS15420</name>
</gene>
<feature type="non-terminal residue" evidence="1">
    <location>
        <position position="57"/>
    </location>
</feature>
<proteinExistence type="predicted"/>
<feature type="non-terminal residue" evidence="1">
    <location>
        <position position="1"/>
    </location>
</feature>
<name>A0ACA9QU15_9GLOM</name>
<protein>
    <submittedName>
        <fullName evidence="1">2784_t:CDS:1</fullName>
    </submittedName>
</protein>
<accession>A0ACA9QU15</accession>
<sequence length="57" mass="6521">VRAYNKDSFENKIADNLNTMLIVSKDPSIEDIEENIDPKEGNNKNDHANFDLKEGKE</sequence>
<organism evidence="1 2">
    <name type="scientific">Dentiscutata heterogama</name>
    <dbReference type="NCBI Taxonomy" id="1316150"/>
    <lineage>
        <taxon>Eukaryota</taxon>
        <taxon>Fungi</taxon>
        <taxon>Fungi incertae sedis</taxon>
        <taxon>Mucoromycota</taxon>
        <taxon>Glomeromycotina</taxon>
        <taxon>Glomeromycetes</taxon>
        <taxon>Diversisporales</taxon>
        <taxon>Gigasporaceae</taxon>
        <taxon>Dentiscutata</taxon>
    </lineage>
</organism>
<keyword evidence="2" id="KW-1185">Reference proteome</keyword>
<comment type="caution">
    <text evidence="1">The sequence shown here is derived from an EMBL/GenBank/DDBJ whole genome shotgun (WGS) entry which is preliminary data.</text>
</comment>
<evidence type="ECO:0000313" key="2">
    <source>
        <dbReference type="Proteomes" id="UP000789702"/>
    </source>
</evidence>